<dbReference type="PANTHER" id="PTHR42993">
    <property type="entry name" value="MAOC-LIKE DEHYDRATASE DOMAIN-CONTAINING PROTEIN"/>
    <property type="match status" value="1"/>
</dbReference>
<proteinExistence type="predicted"/>
<dbReference type="Gene3D" id="3.10.129.10">
    <property type="entry name" value="Hotdog Thioesterase"/>
    <property type="match status" value="1"/>
</dbReference>
<dbReference type="PANTHER" id="PTHR42993:SF1">
    <property type="entry name" value="MAOC-LIKE DEHYDRATASE DOMAIN-CONTAINING PROTEIN"/>
    <property type="match status" value="1"/>
</dbReference>
<protein>
    <submittedName>
        <fullName evidence="2">MaoC family dehydratase</fullName>
    </submittedName>
</protein>
<keyword evidence="3" id="KW-1185">Reference proteome</keyword>
<dbReference type="AlphaFoldDB" id="A0A5D9D4W0"/>
<dbReference type="Pfam" id="PF01575">
    <property type="entry name" value="MaoC_dehydratas"/>
    <property type="match status" value="1"/>
</dbReference>
<dbReference type="OrthoDB" id="9801735at2"/>
<dbReference type="CDD" id="cd03450">
    <property type="entry name" value="NodN"/>
    <property type="match status" value="1"/>
</dbReference>
<gene>
    <name evidence="2" type="ORF">FZZ93_11705</name>
</gene>
<accession>A0A5D9D4W0</accession>
<dbReference type="RefSeq" id="WP_149322511.1">
    <property type="nucleotide sequence ID" value="NZ_JARWAH010000001.1"/>
</dbReference>
<feature type="domain" description="MaoC-like" evidence="1">
    <location>
        <begin position="13"/>
        <end position="120"/>
    </location>
</feature>
<organism evidence="2 3">
    <name type="scientific">Halomonas eurihalina</name>
    <dbReference type="NCBI Taxonomy" id="42566"/>
    <lineage>
        <taxon>Bacteria</taxon>
        <taxon>Pseudomonadati</taxon>
        <taxon>Pseudomonadota</taxon>
        <taxon>Gammaproteobacteria</taxon>
        <taxon>Oceanospirillales</taxon>
        <taxon>Halomonadaceae</taxon>
        <taxon>Halomonas</taxon>
    </lineage>
</organism>
<dbReference type="InterPro" id="IPR002539">
    <property type="entry name" value="MaoC-like_dom"/>
</dbReference>
<dbReference type="Proteomes" id="UP000324260">
    <property type="component" value="Unassembled WGS sequence"/>
</dbReference>
<dbReference type="InterPro" id="IPR039375">
    <property type="entry name" value="NodN-like"/>
</dbReference>
<sequence>MKVIHSLSELEKSLGSTLAISRWFEIDQQRIDAFAELTGDHQWIHCDVERAARESPFGTTVAHGYLVLSLVAAMADDCFRMDGFHSKLNYGLNRVRFIQPVLCGSRIRAHFVPQAVHSKEGGRYQLVTDIDIELEGQETPACAAQSLTLLIP</sequence>
<evidence type="ECO:0000313" key="2">
    <source>
        <dbReference type="EMBL" id="TZG38954.1"/>
    </source>
</evidence>
<dbReference type="EMBL" id="VTPU01000010">
    <property type="protein sequence ID" value="TZG38954.1"/>
    <property type="molecule type" value="Genomic_DNA"/>
</dbReference>
<dbReference type="SUPFAM" id="SSF54637">
    <property type="entry name" value="Thioesterase/thiol ester dehydrase-isomerase"/>
    <property type="match status" value="1"/>
</dbReference>
<evidence type="ECO:0000259" key="1">
    <source>
        <dbReference type="Pfam" id="PF01575"/>
    </source>
</evidence>
<reference evidence="2 3" key="1">
    <citation type="submission" date="2019-08" db="EMBL/GenBank/DDBJ databases">
        <title>Draft Genome Sequence of Halomonas eurihalina Isolated from Preserved Hide-surface.</title>
        <authorList>
            <person name="Hussain S.A."/>
            <person name="Xu A."/>
            <person name="Sarker M."/>
            <person name="Sommers C."/>
        </authorList>
    </citation>
    <scope>NUCLEOTIDE SEQUENCE [LARGE SCALE GENOMIC DNA]</scope>
    <source>
        <strain evidence="2 3">MS1</strain>
    </source>
</reference>
<comment type="caution">
    <text evidence="2">The sequence shown here is derived from an EMBL/GenBank/DDBJ whole genome shotgun (WGS) entry which is preliminary data.</text>
</comment>
<name>A0A5D9D4W0_HALER</name>
<dbReference type="InterPro" id="IPR029069">
    <property type="entry name" value="HotDog_dom_sf"/>
</dbReference>
<evidence type="ECO:0000313" key="3">
    <source>
        <dbReference type="Proteomes" id="UP000324260"/>
    </source>
</evidence>